<dbReference type="OrthoDB" id="6088948at2"/>
<dbReference type="GO" id="GO:0003680">
    <property type="term" value="F:minor groove of adenine-thymine-rich DNA binding"/>
    <property type="evidence" value="ECO:0007669"/>
    <property type="project" value="TreeGrafter"/>
</dbReference>
<dbReference type="EMBL" id="MJIL01000079">
    <property type="protein sequence ID" value="OLQ74832.1"/>
    <property type="molecule type" value="Genomic_DNA"/>
</dbReference>
<dbReference type="GO" id="GO:0032993">
    <property type="term" value="C:protein-DNA complex"/>
    <property type="evidence" value="ECO:0007669"/>
    <property type="project" value="TreeGrafter"/>
</dbReference>
<dbReference type="Pfam" id="PF00816">
    <property type="entry name" value="Histone_HNS"/>
    <property type="match status" value="1"/>
</dbReference>
<evidence type="ECO:0000256" key="4">
    <source>
        <dbReference type="ARBA" id="ARBA00023125"/>
    </source>
</evidence>
<feature type="DNA-binding region" evidence="6">
    <location>
        <begin position="110"/>
        <end position="115"/>
    </location>
</feature>
<proteinExistence type="inferred from homology"/>
<dbReference type="InterPro" id="IPR027454">
    <property type="entry name" value="Histone_HNS_N"/>
</dbReference>
<dbReference type="PANTHER" id="PTHR38097">
    <property type="match status" value="1"/>
</dbReference>
<dbReference type="Gene3D" id="4.10.430.10">
    <property type="entry name" value="Histone-like protein H-NS, C-terminal domain"/>
    <property type="match status" value="1"/>
</dbReference>
<dbReference type="InterPro" id="IPR037150">
    <property type="entry name" value="H-NS_C_dom_sf"/>
</dbReference>
<dbReference type="Pfam" id="PF22470">
    <property type="entry name" value="Histone_HNS_N"/>
    <property type="match status" value="1"/>
</dbReference>
<dbReference type="Gene3D" id="1.10.287.1050">
    <property type="entry name" value="H-NS histone-like proteins"/>
    <property type="match status" value="1"/>
</dbReference>
<dbReference type="GO" id="GO:0001217">
    <property type="term" value="F:DNA-binding transcription repressor activity"/>
    <property type="evidence" value="ECO:0007669"/>
    <property type="project" value="TreeGrafter"/>
</dbReference>
<dbReference type="PIRSF" id="PIRSF002096">
    <property type="entry name" value="HnS"/>
    <property type="match status" value="1"/>
</dbReference>
<dbReference type="SUPFAM" id="SSF81273">
    <property type="entry name" value="H-NS histone-like proteins"/>
    <property type="match status" value="2"/>
</dbReference>
<dbReference type="SMART" id="SM00528">
    <property type="entry name" value="HNS"/>
    <property type="match status" value="1"/>
</dbReference>
<dbReference type="GO" id="GO:0003681">
    <property type="term" value="F:bent DNA binding"/>
    <property type="evidence" value="ECO:0007669"/>
    <property type="project" value="TreeGrafter"/>
</dbReference>
<accession>A0A1Q9GK13</accession>
<dbReference type="STRING" id="1903952.BIT28_12770"/>
<evidence type="ECO:0000256" key="3">
    <source>
        <dbReference type="ARBA" id="ARBA00022490"/>
    </source>
</evidence>
<dbReference type="RefSeq" id="WP_075765175.1">
    <property type="nucleotide sequence ID" value="NZ_MJIL01000079.1"/>
</dbReference>
<organism evidence="9 10">
    <name type="scientific">Photobacterium proteolyticum</name>
    <dbReference type="NCBI Taxonomy" id="1903952"/>
    <lineage>
        <taxon>Bacteria</taxon>
        <taxon>Pseudomonadati</taxon>
        <taxon>Pseudomonadota</taxon>
        <taxon>Gammaproteobacteria</taxon>
        <taxon>Vibrionales</taxon>
        <taxon>Vibrionaceae</taxon>
        <taxon>Photobacterium</taxon>
    </lineage>
</organism>
<comment type="subcellular location">
    <subcellularLocation>
        <location evidence="1">Cytoplasm</location>
        <location evidence="1">Nucleoid</location>
    </subcellularLocation>
</comment>
<evidence type="ECO:0000256" key="1">
    <source>
        <dbReference type="ARBA" id="ARBA00004453"/>
    </source>
</evidence>
<dbReference type="InterPro" id="IPR054180">
    <property type="entry name" value="H-NS-like_N"/>
</dbReference>
<evidence type="ECO:0000313" key="9">
    <source>
        <dbReference type="EMBL" id="OLQ74832.1"/>
    </source>
</evidence>
<dbReference type="PANTHER" id="PTHR38097:SF2">
    <property type="entry name" value="DNA-BINDING PROTEIN STPA"/>
    <property type="match status" value="1"/>
</dbReference>
<dbReference type="InterPro" id="IPR027444">
    <property type="entry name" value="H-NS_C_dom"/>
</dbReference>
<evidence type="ECO:0000256" key="2">
    <source>
        <dbReference type="ARBA" id="ARBA00010610"/>
    </source>
</evidence>
<keyword evidence="10" id="KW-1185">Reference proteome</keyword>
<feature type="domain" description="DNA-binding protein H-NS-like C-terminal" evidence="8">
    <location>
        <begin position="86"/>
        <end position="133"/>
    </location>
</feature>
<sequence length="133" mass="15183">MSDVFKTLLNLRSLRAAAREEFTLEQLQEALEKLQTVVAEREEAEAESRQAEKEKEHKLNAYREMLIADGIDPEELLATLADTPKKSKRAPRPAKYKYTIDGEERTWTGQGRMPAPVKHAIDNEGKSLEDFLI</sequence>
<dbReference type="AlphaFoldDB" id="A0A1Q9GK13"/>
<reference evidence="9 10" key="1">
    <citation type="submission" date="2016-09" db="EMBL/GenBank/DDBJ databases">
        <title>Photobacterium proteolyticum sp. nov. a protease producing bacterium isolated from ocean sediments of Laizhou Bay.</title>
        <authorList>
            <person name="Li Y."/>
        </authorList>
    </citation>
    <scope>NUCLEOTIDE SEQUENCE [LARGE SCALE GENOMIC DNA]</scope>
    <source>
        <strain evidence="9 10">13-12</strain>
    </source>
</reference>
<dbReference type="GO" id="GO:0046983">
    <property type="term" value="F:protein dimerization activity"/>
    <property type="evidence" value="ECO:0007669"/>
    <property type="project" value="InterPro"/>
</dbReference>
<evidence type="ECO:0000256" key="5">
    <source>
        <dbReference type="PIRNR" id="PIRNR002096"/>
    </source>
</evidence>
<dbReference type="GO" id="GO:0000976">
    <property type="term" value="F:transcription cis-regulatory region binding"/>
    <property type="evidence" value="ECO:0007669"/>
    <property type="project" value="TreeGrafter"/>
</dbReference>
<feature type="coiled-coil region" evidence="7">
    <location>
        <begin position="17"/>
        <end position="61"/>
    </location>
</feature>
<comment type="similarity">
    <text evidence="2 5">Belongs to the histone-like protein H-NS family.</text>
</comment>
<comment type="caution">
    <text evidence="9">The sequence shown here is derived from an EMBL/GenBank/DDBJ whole genome shotgun (WGS) entry which is preliminary data.</text>
</comment>
<dbReference type="GO" id="GO:0005829">
    <property type="term" value="C:cytosol"/>
    <property type="evidence" value="ECO:0007669"/>
    <property type="project" value="TreeGrafter"/>
</dbReference>
<protein>
    <recommendedName>
        <fullName evidence="5">DNA-binding protein</fullName>
    </recommendedName>
</protein>
<dbReference type="GO" id="GO:0030527">
    <property type="term" value="F:structural constituent of chromatin"/>
    <property type="evidence" value="ECO:0007669"/>
    <property type="project" value="InterPro"/>
</dbReference>
<evidence type="ECO:0000256" key="6">
    <source>
        <dbReference type="PIRSR" id="PIRSR002096-1"/>
    </source>
</evidence>
<keyword evidence="4 5" id="KW-0238">DNA-binding</keyword>
<dbReference type="InterPro" id="IPR001801">
    <property type="entry name" value="Histone_HNS"/>
</dbReference>
<evidence type="ECO:0000256" key="7">
    <source>
        <dbReference type="SAM" id="Coils"/>
    </source>
</evidence>
<evidence type="ECO:0000259" key="8">
    <source>
        <dbReference type="SMART" id="SM00528"/>
    </source>
</evidence>
<keyword evidence="3" id="KW-0963">Cytoplasm</keyword>
<evidence type="ECO:0000313" key="10">
    <source>
        <dbReference type="Proteomes" id="UP000186905"/>
    </source>
</evidence>
<dbReference type="GO" id="GO:0009295">
    <property type="term" value="C:nucleoid"/>
    <property type="evidence" value="ECO:0007669"/>
    <property type="project" value="UniProtKB-SubCell"/>
</dbReference>
<name>A0A1Q9GK13_9GAMM</name>
<dbReference type="Proteomes" id="UP000186905">
    <property type="component" value="Unassembled WGS sequence"/>
</dbReference>
<keyword evidence="7" id="KW-0175">Coiled coil</keyword>
<gene>
    <name evidence="9" type="ORF">BIT28_12770</name>
</gene>